<dbReference type="InParanoid" id="A0A1V9XU20"/>
<feature type="compositionally biased region" description="Polar residues" evidence="1">
    <location>
        <begin position="103"/>
        <end position="115"/>
    </location>
</feature>
<feature type="domain" description="VWFC" evidence="3">
    <location>
        <begin position="24"/>
        <end position="85"/>
    </location>
</feature>
<gene>
    <name evidence="4" type="ORF">BIW11_07423</name>
</gene>
<evidence type="ECO:0000313" key="4">
    <source>
        <dbReference type="EMBL" id="OQR76980.1"/>
    </source>
</evidence>
<dbReference type="Proteomes" id="UP000192247">
    <property type="component" value="Unassembled WGS sequence"/>
</dbReference>
<keyword evidence="2" id="KW-0732">Signal</keyword>
<proteinExistence type="predicted"/>
<dbReference type="OrthoDB" id="10068079at2759"/>
<dbReference type="STRING" id="418985.A0A1V9XU20"/>
<sequence length="139" mass="14931">MQLVRTVIVFAAVLSPFVMQLAVTQCVYEGRSYNSAEQLPSSDACEFCMCYRDSVLCLSQPCPPPAEGCQEVTINGFCCPRYECGTYNIDISTKNFSISSSPTNAISGSTSSDLTNRGRRESTVGGSSTAVGYNLPLPL</sequence>
<dbReference type="SUPFAM" id="SSF57603">
    <property type="entry name" value="FnI-like domain"/>
    <property type="match status" value="1"/>
</dbReference>
<evidence type="ECO:0000313" key="5">
    <source>
        <dbReference type="Proteomes" id="UP000192247"/>
    </source>
</evidence>
<dbReference type="EMBL" id="MNPL01004081">
    <property type="protein sequence ID" value="OQR76980.1"/>
    <property type="molecule type" value="Genomic_DNA"/>
</dbReference>
<comment type="caution">
    <text evidence="4">The sequence shown here is derived from an EMBL/GenBank/DDBJ whole genome shotgun (WGS) entry which is preliminary data.</text>
</comment>
<dbReference type="AlphaFoldDB" id="A0A1V9XU20"/>
<dbReference type="Gene3D" id="6.20.200.20">
    <property type="match status" value="1"/>
</dbReference>
<evidence type="ECO:0000259" key="3">
    <source>
        <dbReference type="PROSITE" id="PS50184"/>
    </source>
</evidence>
<organism evidence="4 5">
    <name type="scientific">Tropilaelaps mercedesae</name>
    <dbReference type="NCBI Taxonomy" id="418985"/>
    <lineage>
        <taxon>Eukaryota</taxon>
        <taxon>Metazoa</taxon>
        <taxon>Ecdysozoa</taxon>
        <taxon>Arthropoda</taxon>
        <taxon>Chelicerata</taxon>
        <taxon>Arachnida</taxon>
        <taxon>Acari</taxon>
        <taxon>Parasitiformes</taxon>
        <taxon>Mesostigmata</taxon>
        <taxon>Gamasina</taxon>
        <taxon>Dermanyssoidea</taxon>
        <taxon>Laelapidae</taxon>
        <taxon>Tropilaelaps</taxon>
    </lineage>
</organism>
<evidence type="ECO:0000256" key="2">
    <source>
        <dbReference type="SAM" id="SignalP"/>
    </source>
</evidence>
<protein>
    <recommendedName>
        <fullName evidence="3">VWFC domain-containing protein</fullName>
    </recommendedName>
</protein>
<feature type="chain" id="PRO_5012912813" description="VWFC domain-containing protein" evidence="2">
    <location>
        <begin position="25"/>
        <end position="139"/>
    </location>
</feature>
<feature type="region of interest" description="Disordered" evidence="1">
    <location>
        <begin position="103"/>
        <end position="139"/>
    </location>
</feature>
<keyword evidence="5" id="KW-1185">Reference proteome</keyword>
<feature type="signal peptide" evidence="2">
    <location>
        <begin position="1"/>
        <end position="24"/>
    </location>
</feature>
<name>A0A1V9XU20_9ACAR</name>
<accession>A0A1V9XU20</accession>
<dbReference type="PROSITE" id="PS50184">
    <property type="entry name" value="VWFC_2"/>
    <property type="match status" value="1"/>
</dbReference>
<feature type="non-terminal residue" evidence="4">
    <location>
        <position position="139"/>
    </location>
</feature>
<dbReference type="InterPro" id="IPR001007">
    <property type="entry name" value="VWF_dom"/>
</dbReference>
<evidence type="ECO:0000256" key="1">
    <source>
        <dbReference type="SAM" id="MobiDB-lite"/>
    </source>
</evidence>
<reference evidence="4 5" key="1">
    <citation type="journal article" date="2017" name="Gigascience">
        <title>Draft genome of the honey bee ectoparasitic mite, Tropilaelaps mercedesae, is shaped by the parasitic life history.</title>
        <authorList>
            <person name="Dong X."/>
            <person name="Armstrong S.D."/>
            <person name="Xia D."/>
            <person name="Makepeace B.L."/>
            <person name="Darby A.C."/>
            <person name="Kadowaki T."/>
        </authorList>
    </citation>
    <scope>NUCLEOTIDE SEQUENCE [LARGE SCALE GENOMIC DNA]</scope>
    <source>
        <strain evidence="4">Wuxi-XJTLU</strain>
    </source>
</reference>